<dbReference type="AlphaFoldDB" id="A0A7I7T593"/>
<dbReference type="EMBL" id="AP022596">
    <property type="protein sequence ID" value="BBY64437.1"/>
    <property type="molecule type" value="Genomic_DNA"/>
</dbReference>
<dbReference type="Proteomes" id="UP000467148">
    <property type="component" value="Chromosome"/>
</dbReference>
<organism evidence="1 2">
    <name type="scientific">Mycolicibacterium helvum</name>
    <dbReference type="NCBI Taxonomy" id="1534349"/>
    <lineage>
        <taxon>Bacteria</taxon>
        <taxon>Bacillati</taxon>
        <taxon>Actinomycetota</taxon>
        <taxon>Actinomycetes</taxon>
        <taxon>Mycobacteriales</taxon>
        <taxon>Mycobacteriaceae</taxon>
        <taxon>Mycolicibacterium</taxon>
    </lineage>
</organism>
<name>A0A7I7T593_9MYCO</name>
<reference evidence="1 2" key="1">
    <citation type="journal article" date="2019" name="Emerg. Microbes Infect.">
        <title>Comprehensive subspecies identification of 175 nontuberculous mycobacteria species based on 7547 genomic profiles.</title>
        <authorList>
            <person name="Matsumoto Y."/>
            <person name="Kinjo T."/>
            <person name="Motooka D."/>
            <person name="Nabeya D."/>
            <person name="Jung N."/>
            <person name="Uechi K."/>
            <person name="Horii T."/>
            <person name="Iida T."/>
            <person name="Fujita J."/>
            <person name="Nakamura S."/>
        </authorList>
    </citation>
    <scope>NUCLEOTIDE SEQUENCE [LARGE SCALE GENOMIC DNA]</scope>
    <source>
        <strain evidence="1 2">JCM 30396</strain>
    </source>
</reference>
<dbReference type="KEGG" id="mhev:MHEL_26800"/>
<sequence length="101" mass="10909">MRTHWDAKPENLQVSCGNIVQQTATLSIFLRALWSLGIFRYASSSAGHLPAGVLASWESTVRGVRSARRSGKAAGQLCQNEFENSDRAGLIQRVIPVAALG</sequence>
<proteinExistence type="predicted"/>
<protein>
    <submittedName>
        <fullName evidence="1">Uncharacterized protein</fullName>
    </submittedName>
</protein>
<keyword evidence="2" id="KW-1185">Reference proteome</keyword>
<accession>A0A7I7T593</accession>
<evidence type="ECO:0000313" key="1">
    <source>
        <dbReference type="EMBL" id="BBY64437.1"/>
    </source>
</evidence>
<evidence type="ECO:0000313" key="2">
    <source>
        <dbReference type="Proteomes" id="UP000467148"/>
    </source>
</evidence>
<gene>
    <name evidence="1" type="ORF">MHEL_26800</name>
</gene>